<gene>
    <name evidence="1" type="ORF">C9J12_21180</name>
</gene>
<reference evidence="1 2" key="1">
    <citation type="submission" date="2018-01" db="EMBL/GenBank/DDBJ databases">
        <title>Whole genome sequencing of Histamine producing bacteria.</title>
        <authorList>
            <person name="Butler K."/>
        </authorList>
    </citation>
    <scope>NUCLEOTIDE SEQUENCE [LARGE SCALE GENOMIC DNA]</scope>
    <source>
        <strain evidence="1 2">JCM 12947</strain>
    </source>
</reference>
<dbReference type="OrthoDB" id="8866982at2"/>
<organism evidence="1 2">
    <name type="scientific">Photobacterium frigidiphilum</name>
    <dbReference type="NCBI Taxonomy" id="264736"/>
    <lineage>
        <taxon>Bacteria</taxon>
        <taxon>Pseudomonadati</taxon>
        <taxon>Pseudomonadota</taxon>
        <taxon>Gammaproteobacteria</taxon>
        <taxon>Vibrionales</taxon>
        <taxon>Vibrionaceae</taxon>
        <taxon>Photobacterium</taxon>
    </lineage>
</organism>
<dbReference type="EMBL" id="PYMJ01000027">
    <property type="protein sequence ID" value="PSU45757.1"/>
    <property type="molecule type" value="Genomic_DNA"/>
</dbReference>
<comment type="caution">
    <text evidence="1">The sequence shown here is derived from an EMBL/GenBank/DDBJ whole genome shotgun (WGS) entry which is preliminary data.</text>
</comment>
<dbReference type="Proteomes" id="UP000240987">
    <property type="component" value="Unassembled WGS sequence"/>
</dbReference>
<evidence type="ECO:0000313" key="1">
    <source>
        <dbReference type="EMBL" id="PSU45757.1"/>
    </source>
</evidence>
<sequence length="554" mass="64687">MYFEDKEKGVLQAQNPKLDDLFKLCIDIGMGRFVKTEQTATHHHLILCGMLRVSKHVKTGKVTRQRLKLCPEKDDNPLTWVRTTQQFPMPLFYCNGKDYRHLFTSIADIAVTFILNDLKKCGINGFSGVTEVRYYEPIGPDGMDGYEYYKKQPHDYNFKQYKCHEIAKKITNRLCFIPLHDFTHAAKSLTKHTWSFVDKAMVSVYLSAFQIKHDGLSFFDLEAKHLDKLKQQHIDTALWLDNKPLLPLMNLIPSHHYANHDLFCYKVLLPLLHEQDVNVTKGDLRLLQRLPVSLIKEIVKTYCGVQPLHRDNPRHDMTIFIQRFLRINALIGAPVWVRGELVEMGIQHTPKIRAIFIGEWATYHRSMVGRVKALKQKSQWQRALNQLSHVFDWYDRNHAHDNPIQIHKNQRWPSFMHLADEWVQRLREQETQDIQDCVWSPAWMDTLPLNIKNANLIVNELCSAEALQREGNELEHCVFSYRFDCQNKRYRVFSLRLVQQGKEIERATLGLDMDAVSQRCCYDQLRSACNDVASKVLHTASNHIIKTINKELAA</sequence>
<accession>A0A2T3JA80</accession>
<dbReference type="Pfam" id="PF14284">
    <property type="entry name" value="PcfJ"/>
    <property type="match status" value="1"/>
</dbReference>
<dbReference type="InterPro" id="IPR025586">
    <property type="entry name" value="PcfJ"/>
</dbReference>
<protein>
    <recommendedName>
        <fullName evidence="3">PcfJ-like protein</fullName>
    </recommendedName>
</protein>
<evidence type="ECO:0000313" key="2">
    <source>
        <dbReference type="Proteomes" id="UP000240987"/>
    </source>
</evidence>
<name>A0A2T3JA80_9GAMM</name>
<dbReference type="AlphaFoldDB" id="A0A2T3JA80"/>
<proteinExistence type="predicted"/>
<keyword evidence="2" id="KW-1185">Reference proteome</keyword>
<evidence type="ECO:0008006" key="3">
    <source>
        <dbReference type="Google" id="ProtNLM"/>
    </source>
</evidence>